<comment type="subcellular location">
    <subcellularLocation>
        <location evidence="1">Membrane</location>
        <topology evidence="1">Multi-pass membrane protein</topology>
    </subcellularLocation>
</comment>
<evidence type="ECO:0000313" key="7">
    <source>
        <dbReference type="EMBL" id="OGY17602.1"/>
    </source>
</evidence>
<evidence type="ECO:0000256" key="3">
    <source>
        <dbReference type="ARBA" id="ARBA00022989"/>
    </source>
</evidence>
<evidence type="ECO:0000256" key="4">
    <source>
        <dbReference type="ARBA" id="ARBA00023136"/>
    </source>
</evidence>
<evidence type="ECO:0000313" key="8">
    <source>
        <dbReference type="Proteomes" id="UP000177324"/>
    </source>
</evidence>
<evidence type="ECO:0000259" key="6">
    <source>
        <dbReference type="Pfam" id="PF04932"/>
    </source>
</evidence>
<organism evidence="7 8">
    <name type="scientific">Candidatus Chisholmbacteria bacterium RIFCSPHIGHO2_01_FULL_48_12</name>
    <dbReference type="NCBI Taxonomy" id="1797589"/>
    <lineage>
        <taxon>Bacteria</taxon>
        <taxon>Candidatus Chisholmiibacteriota</taxon>
    </lineage>
</organism>
<dbReference type="STRING" id="1797589.A2784_00650"/>
<proteinExistence type="predicted"/>
<dbReference type="InterPro" id="IPR051533">
    <property type="entry name" value="WaaL-like"/>
</dbReference>
<dbReference type="PANTHER" id="PTHR37422">
    <property type="entry name" value="TEICHURONIC ACID BIOSYNTHESIS PROTEIN TUAE"/>
    <property type="match status" value="1"/>
</dbReference>
<dbReference type="PANTHER" id="PTHR37422:SF23">
    <property type="entry name" value="TEICHURONIC ACID BIOSYNTHESIS PROTEIN TUAE"/>
    <property type="match status" value="1"/>
</dbReference>
<dbReference type="Pfam" id="PF04932">
    <property type="entry name" value="Wzy_C"/>
    <property type="match status" value="1"/>
</dbReference>
<feature type="transmembrane region" description="Helical" evidence="5">
    <location>
        <begin position="76"/>
        <end position="94"/>
    </location>
</feature>
<evidence type="ECO:0000256" key="1">
    <source>
        <dbReference type="ARBA" id="ARBA00004141"/>
    </source>
</evidence>
<feature type="transmembrane region" description="Helical" evidence="5">
    <location>
        <begin position="54"/>
        <end position="70"/>
    </location>
</feature>
<feature type="transmembrane region" description="Helical" evidence="5">
    <location>
        <begin position="280"/>
        <end position="298"/>
    </location>
</feature>
<dbReference type="AlphaFoldDB" id="A0A1G1VQD1"/>
<reference evidence="7 8" key="1">
    <citation type="journal article" date="2016" name="Nat. Commun.">
        <title>Thousands of microbial genomes shed light on interconnected biogeochemical processes in an aquifer system.</title>
        <authorList>
            <person name="Anantharaman K."/>
            <person name="Brown C.T."/>
            <person name="Hug L.A."/>
            <person name="Sharon I."/>
            <person name="Castelle C.J."/>
            <person name="Probst A.J."/>
            <person name="Thomas B.C."/>
            <person name="Singh A."/>
            <person name="Wilkins M.J."/>
            <person name="Karaoz U."/>
            <person name="Brodie E.L."/>
            <person name="Williams K.H."/>
            <person name="Hubbard S.S."/>
            <person name="Banfield J.F."/>
        </authorList>
    </citation>
    <scope>NUCLEOTIDE SEQUENCE [LARGE SCALE GENOMIC DNA]</scope>
</reference>
<dbReference type="Proteomes" id="UP000177324">
    <property type="component" value="Unassembled WGS sequence"/>
</dbReference>
<evidence type="ECO:0000256" key="5">
    <source>
        <dbReference type="SAM" id="Phobius"/>
    </source>
</evidence>
<dbReference type="EMBL" id="MHCH01000018">
    <property type="protein sequence ID" value="OGY17602.1"/>
    <property type="molecule type" value="Genomic_DNA"/>
</dbReference>
<sequence>MLLLLLILSISFGQLIRLELVPGVIIYLHDILVLLALIFYLPKVKSFSSPYTRPILAFIAIAALSLIFSFRPLNQIIVGSLYLWRWLAYALIYFVARQAKLPLRRYLIITGLIVAITGLIQYFLFPDTRFLYNLGWDEHYYRLIGTFFDPNFTGIFLVLTLILLWPSPVSIVPFVALLLTYSRSSYLAFLVIIVFHLRRRKLLLLVACSLWLVALLSLPRPGGEGVKLERLFSITNRLDSMQQGLRLFTQHPVFGVGFNLLRYQQNNLVSHSGAGIDNSFIFLLATTGLPGLLAYLWLLKRQLKSNAYFLVPILVHSLFNNTLFYAPVMLWLWLLLASDG</sequence>
<gene>
    <name evidence="7" type="ORF">A2784_00650</name>
</gene>
<feature type="transmembrane region" description="Helical" evidence="5">
    <location>
        <begin position="310"/>
        <end position="334"/>
    </location>
</feature>
<feature type="transmembrane region" description="Helical" evidence="5">
    <location>
        <begin position="106"/>
        <end position="125"/>
    </location>
</feature>
<keyword evidence="3 5" id="KW-1133">Transmembrane helix</keyword>
<dbReference type="GO" id="GO:0016020">
    <property type="term" value="C:membrane"/>
    <property type="evidence" value="ECO:0007669"/>
    <property type="project" value="UniProtKB-SubCell"/>
</dbReference>
<accession>A0A1G1VQD1</accession>
<feature type="transmembrane region" description="Helical" evidence="5">
    <location>
        <begin position="202"/>
        <end position="219"/>
    </location>
</feature>
<name>A0A1G1VQD1_9BACT</name>
<feature type="transmembrane region" description="Helical" evidence="5">
    <location>
        <begin position="23"/>
        <end position="42"/>
    </location>
</feature>
<feature type="domain" description="O-antigen ligase-related" evidence="6">
    <location>
        <begin position="170"/>
        <end position="296"/>
    </location>
</feature>
<protein>
    <recommendedName>
        <fullName evidence="6">O-antigen ligase-related domain-containing protein</fullName>
    </recommendedName>
</protein>
<keyword evidence="4 5" id="KW-0472">Membrane</keyword>
<dbReference type="InterPro" id="IPR007016">
    <property type="entry name" value="O-antigen_ligase-rel_domated"/>
</dbReference>
<evidence type="ECO:0000256" key="2">
    <source>
        <dbReference type="ARBA" id="ARBA00022692"/>
    </source>
</evidence>
<comment type="caution">
    <text evidence="7">The sequence shown here is derived from an EMBL/GenBank/DDBJ whole genome shotgun (WGS) entry which is preliminary data.</text>
</comment>
<feature type="transmembrane region" description="Helical" evidence="5">
    <location>
        <begin position="155"/>
        <end position="181"/>
    </location>
</feature>
<keyword evidence="2 5" id="KW-0812">Transmembrane</keyword>